<organism evidence="6 7">
    <name type="scientific">Extremus antarcticus</name>
    <dbReference type="NCBI Taxonomy" id="702011"/>
    <lineage>
        <taxon>Eukaryota</taxon>
        <taxon>Fungi</taxon>
        <taxon>Dikarya</taxon>
        <taxon>Ascomycota</taxon>
        <taxon>Pezizomycotina</taxon>
        <taxon>Dothideomycetes</taxon>
        <taxon>Dothideomycetidae</taxon>
        <taxon>Mycosphaerellales</taxon>
        <taxon>Extremaceae</taxon>
        <taxon>Extremus</taxon>
    </lineage>
</organism>
<dbReference type="Pfam" id="PF05648">
    <property type="entry name" value="PEX11"/>
    <property type="match status" value="1"/>
</dbReference>
<evidence type="ECO:0000256" key="2">
    <source>
        <dbReference type="ARBA" id="ARBA00023136"/>
    </source>
</evidence>
<evidence type="ECO:0000256" key="4">
    <source>
        <dbReference type="ARBA" id="ARBA00046271"/>
    </source>
</evidence>
<evidence type="ECO:0000313" key="6">
    <source>
        <dbReference type="EMBL" id="KAK3057362.1"/>
    </source>
</evidence>
<protein>
    <submittedName>
        <fullName evidence="6">Uncharacterized protein</fullName>
    </submittedName>
</protein>
<keyword evidence="2" id="KW-0472">Membrane</keyword>
<reference evidence="6" key="1">
    <citation type="submission" date="2023-04" db="EMBL/GenBank/DDBJ databases">
        <title>Black Yeasts Isolated from many extreme environments.</title>
        <authorList>
            <person name="Coleine C."/>
            <person name="Stajich J.E."/>
            <person name="Selbmann L."/>
        </authorList>
    </citation>
    <scope>NUCLEOTIDE SEQUENCE</scope>
    <source>
        <strain evidence="6">CCFEE 5312</strain>
    </source>
</reference>
<dbReference type="GO" id="GO:0016559">
    <property type="term" value="P:peroxisome fission"/>
    <property type="evidence" value="ECO:0007669"/>
    <property type="project" value="InterPro"/>
</dbReference>
<dbReference type="GO" id="GO:0005778">
    <property type="term" value="C:peroxisomal membrane"/>
    <property type="evidence" value="ECO:0007669"/>
    <property type="project" value="UniProtKB-SubCell"/>
</dbReference>
<dbReference type="InterPro" id="IPR008733">
    <property type="entry name" value="PEX11"/>
</dbReference>
<evidence type="ECO:0000256" key="3">
    <source>
        <dbReference type="ARBA" id="ARBA00023140"/>
    </source>
</evidence>
<keyword evidence="7" id="KW-1185">Reference proteome</keyword>
<evidence type="ECO:0000256" key="5">
    <source>
        <dbReference type="SAM" id="MobiDB-lite"/>
    </source>
</evidence>
<proteinExistence type="predicted"/>
<feature type="region of interest" description="Disordered" evidence="5">
    <location>
        <begin position="1"/>
        <end position="20"/>
    </location>
</feature>
<dbReference type="PANTHER" id="PTHR12652:SF25">
    <property type="entry name" value="MICROBODY (PEROXISOME) PROLIFERATION PROTEIN PEROXIN 11C (EUROFUNG)"/>
    <property type="match status" value="1"/>
</dbReference>
<sequence length="307" mass="33174">MSDPAAQPGAPTGGATDIPEAGEKSIAAEVKQRVPSRVVSLASTPDRILLRLNNPGGLSAFLSTLNYTLYLLAYLSVKTAPLQARLYGLLNRFTGSPPSGTITAGTAGDSRIIALASLFSSTRVTLRLFGLLPMYAWFRQLLQGPKQGQDQILYATSFTQCSLYITFQFLENVALLTDHAVLPERYTERYLVKSPAPGAKATAKIYLWAYRAWFAGLLCDVVRLAREAQIESGKRSSRTEKDVSTTSADEEVDKKWWADAVVPAAWTPVALQFTTEGGLAWFNLGIMGACGALAGLSRTASLWAETA</sequence>
<keyword evidence="1" id="KW-0962">Peroxisome biogenesis</keyword>
<comment type="subcellular location">
    <subcellularLocation>
        <location evidence="4">Peroxisome membrane</location>
    </subcellularLocation>
</comment>
<gene>
    <name evidence="6" type="ORF">LTR09_001545</name>
</gene>
<evidence type="ECO:0000313" key="7">
    <source>
        <dbReference type="Proteomes" id="UP001271007"/>
    </source>
</evidence>
<accession>A0AAJ0LW00</accession>
<keyword evidence="3" id="KW-0576">Peroxisome</keyword>
<dbReference type="EMBL" id="JAWDJX010000003">
    <property type="protein sequence ID" value="KAK3057362.1"/>
    <property type="molecule type" value="Genomic_DNA"/>
</dbReference>
<evidence type="ECO:0000256" key="1">
    <source>
        <dbReference type="ARBA" id="ARBA00022593"/>
    </source>
</evidence>
<comment type="caution">
    <text evidence="6">The sequence shown here is derived from an EMBL/GenBank/DDBJ whole genome shotgun (WGS) entry which is preliminary data.</text>
</comment>
<dbReference type="Proteomes" id="UP001271007">
    <property type="component" value="Unassembled WGS sequence"/>
</dbReference>
<feature type="compositionally biased region" description="Low complexity" evidence="5">
    <location>
        <begin position="1"/>
        <end position="16"/>
    </location>
</feature>
<name>A0AAJ0LW00_9PEZI</name>
<dbReference type="PANTHER" id="PTHR12652">
    <property type="entry name" value="PEROXISOMAL BIOGENESIS FACTOR 11"/>
    <property type="match status" value="1"/>
</dbReference>
<dbReference type="AlphaFoldDB" id="A0AAJ0LW00"/>